<dbReference type="EMBL" id="JAEMNV010000001">
    <property type="protein sequence ID" value="MBJ8337256.1"/>
    <property type="molecule type" value="Genomic_DNA"/>
</dbReference>
<dbReference type="AlphaFoldDB" id="A0A934NL72"/>
<dbReference type="SUPFAM" id="SSF47240">
    <property type="entry name" value="Ferritin-like"/>
    <property type="match status" value="1"/>
</dbReference>
<feature type="compositionally biased region" description="Polar residues" evidence="1">
    <location>
        <begin position="1"/>
        <end position="11"/>
    </location>
</feature>
<sequence length="299" mass="33690">MTTARRSTSLNPADHGKPAPIAPVDRVKLRRIKFEFGEPTPMVRHFANNDLVFSHLIAMLSMSFPPGEELFIRSVRRYSDQIKDPALRQQIRGFIGQEMSHGQEHRSLNDKLVEIGYSTKFMNAVFKPIQRLEDWLPSLMPLAMTAAAEHFTAILAERILSNQEVQDMAHDPEVKNLLMWHALEEVEHKAVAFDVYKTVGGTEWLRIAMMAGMSSLAFPLIAVATLVSLVQDPDGRNPVRIARGTVATLRGPLFKGLTPPLLRYMKPGFHPSDIDNEALLEYWRAELFGAEGTLVDHLK</sequence>
<dbReference type="InterPro" id="IPR016516">
    <property type="entry name" value="UCP07580"/>
</dbReference>
<gene>
    <name evidence="3" type="ORF">JGU71_00005</name>
</gene>
<dbReference type="GO" id="GO:0016787">
    <property type="term" value="F:hydrolase activity"/>
    <property type="evidence" value="ECO:0007669"/>
    <property type="project" value="UniProtKB-KW"/>
</dbReference>
<evidence type="ECO:0000313" key="4">
    <source>
        <dbReference type="Proteomes" id="UP000655868"/>
    </source>
</evidence>
<accession>A0A934NL72</accession>
<keyword evidence="2" id="KW-1133">Transmembrane helix</keyword>
<dbReference type="InterPro" id="IPR009078">
    <property type="entry name" value="Ferritin-like_SF"/>
</dbReference>
<dbReference type="Proteomes" id="UP000655868">
    <property type="component" value="Unassembled WGS sequence"/>
</dbReference>
<feature type="region of interest" description="Disordered" evidence="1">
    <location>
        <begin position="1"/>
        <end position="22"/>
    </location>
</feature>
<proteinExistence type="predicted"/>
<dbReference type="RefSeq" id="WP_199700823.1">
    <property type="nucleotide sequence ID" value="NZ_JAEMNV010000001.1"/>
</dbReference>
<organism evidence="3 4">
    <name type="scientific">Antrihabitans stalagmiti</name>
    <dbReference type="NCBI Taxonomy" id="2799499"/>
    <lineage>
        <taxon>Bacteria</taxon>
        <taxon>Bacillati</taxon>
        <taxon>Actinomycetota</taxon>
        <taxon>Actinomycetes</taxon>
        <taxon>Mycobacteriales</taxon>
        <taxon>Nocardiaceae</taxon>
        <taxon>Antrihabitans</taxon>
    </lineage>
</organism>
<dbReference type="PANTHER" id="PTHR39456">
    <property type="entry name" value="METAL-DEPENDENT HYDROLASE"/>
    <property type="match status" value="1"/>
</dbReference>
<evidence type="ECO:0000256" key="2">
    <source>
        <dbReference type="SAM" id="Phobius"/>
    </source>
</evidence>
<evidence type="ECO:0000256" key="1">
    <source>
        <dbReference type="SAM" id="MobiDB-lite"/>
    </source>
</evidence>
<protein>
    <submittedName>
        <fullName evidence="3">Metal-dependent hydrolase</fullName>
    </submittedName>
</protein>
<keyword evidence="2" id="KW-0472">Membrane</keyword>
<keyword evidence="3" id="KW-0378">Hydrolase</keyword>
<evidence type="ECO:0000313" key="3">
    <source>
        <dbReference type="EMBL" id="MBJ8337256.1"/>
    </source>
</evidence>
<comment type="caution">
    <text evidence="3">The sequence shown here is derived from an EMBL/GenBank/DDBJ whole genome shotgun (WGS) entry which is preliminary data.</text>
</comment>
<reference evidence="3" key="1">
    <citation type="submission" date="2020-12" db="EMBL/GenBank/DDBJ databases">
        <title>Antrihabitans popcorni sp. nov. and Antrihabitans auranticaus sp. nov., isolated from a larva cave.</title>
        <authorList>
            <person name="Lee S.D."/>
            <person name="Kim I.S."/>
        </authorList>
    </citation>
    <scope>NUCLEOTIDE SEQUENCE</scope>
    <source>
        <strain evidence="3">YC3-6</strain>
    </source>
</reference>
<feature type="transmembrane region" description="Helical" evidence="2">
    <location>
        <begin position="207"/>
        <end position="230"/>
    </location>
</feature>
<dbReference type="Pfam" id="PF10118">
    <property type="entry name" value="Metal_hydrol"/>
    <property type="match status" value="1"/>
</dbReference>
<keyword evidence="2" id="KW-0812">Transmembrane</keyword>
<dbReference type="PIRSF" id="PIRSF007580">
    <property type="entry name" value="UCP07580"/>
    <property type="match status" value="1"/>
</dbReference>
<keyword evidence="4" id="KW-1185">Reference proteome</keyword>
<dbReference type="PANTHER" id="PTHR39456:SF1">
    <property type="entry name" value="METAL-DEPENDENT HYDROLASE"/>
    <property type="match status" value="1"/>
</dbReference>
<name>A0A934NL72_9NOCA</name>